<evidence type="ECO:0000313" key="1">
    <source>
        <dbReference type="EMBL" id="MBA4615825.1"/>
    </source>
</evidence>
<reference evidence="1" key="1">
    <citation type="journal article" date="2013" name="J. Plant Res.">
        <title>Effect of fungi and light on seed germination of three Opuntia species from semiarid lands of central Mexico.</title>
        <authorList>
            <person name="Delgado-Sanchez P."/>
            <person name="Jimenez-Bremont J.F."/>
            <person name="Guerrero-Gonzalez Mde L."/>
            <person name="Flores J."/>
        </authorList>
    </citation>
    <scope>NUCLEOTIDE SEQUENCE</scope>
    <source>
        <tissue evidence="1">Cladode</tissue>
    </source>
</reference>
<dbReference type="AlphaFoldDB" id="A0A7C9CHW1"/>
<accession>A0A7C9CHW1</accession>
<reference evidence="1" key="2">
    <citation type="submission" date="2020-07" db="EMBL/GenBank/DDBJ databases">
        <authorList>
            <person name="Vera ALvarez R."/>
            <person name="Arias-Moreno D.M."/>
            <person name="Jimenez-Jacinto V."/>
            <person name="Jimenez-Bremont J.F."/>
            <person name="Swaminathan K."/>
            <person name="Moose S.P."/>
            <person name="Guerrero-Gonzalez M.L."/>
            <person name="Marino-Ramirez L."/>
            <person name="Landsman D."/>
            <person name="Rodriguez-Kessler M."/>
            <person name="Delgado-Sanchez P."/>
        </authorList>
    </citation>
    <scope>NUCLEOTIDE SEQUENCE</scope>
    <source>
        <tissue evidence="1">Cladode</tissue>
    </source>
</reference>
<dbReference type="EMBL" id="GISG01008948">
    <property type="protein sequence ID" value="MBA4615825.1"/>
    <property type="molecule type" value="Transcribed_RNA"/>
</dbReference>
<sequence length="141" mass="15230">MKTTMGDSGGSNSSDLSRLAETTPASTFLELIVRRKAIRMYSGMEILFLSSSLSNAPPDNPKPISESIIDDRLTCLDELLEFLDILFIKSSESPPSKPLFVGESSATASSFLLESSFFGVESSSAFFVESALTDSIIDDKV</sequence>
<name>A0A7C9CHW1_OPUST</name>
<organism evidence="1">
    <name type="scientific">Opuntia streptacantha</name>
    <name type="common">Prickly pear cactus</name>
    <name type="synonym">Opuntia cardona</name>
    <dbReference type="NCBI Taxonomy" id="393608"/>
    <lineage>
        <taxon>Eukaryota</taxon>
        <taxon>Viridiplantae</taxon>
        <taxon>Streptophyta</taxon>
        <taxon>Embryophyta</taxon>
        <taxon>Tracheophyta</taxon>
        <taxon>Spermatophyta</taxon>
        <taxon>Magnoliopsida</taxon>
        <taxon>eudicotyledons</taxon>
        <taxon>Gunneridae</taxon>
        <taxon>Pentapetalae</taxon>
        <taxon>Caryophyllales</taxon>
        <taxon>Cactineae</taxon>
        <taxon>Cactaceae</taxon>
        <taxon>Opuntioideae</taxon>
        <taxon>Opuntia</taxon>
    </lineage>
</organism>
<protein>
    <submittedName>
        <fullName evidence="1">Uncharacterized protein</fullName>
    </submittedName>
</protein>
<proteinExistence type="predicted"/>